<proteinExistence type="predicted"/>
<feature type="domain" description="J" evidence="3">
    <location>
        <begin position="14"/>
        <end position="76"/>
    </location>
</feature>
<evidence type="ECO:0000256" key="1">
    <source>
        <dbReference type="ARBA" id="ARBA00023186"/>
    </source>
</evidence>
<dbReference type="EMBL" id="JAFJZO010000032">
    <property type="protein sequence ID" value="KAG5496362.1"/>
    <property type="molecule type" value="Genomic_DNA"/>
</dbReference>
<sequence length="373" mass="42513">MSSASVYALGDASTLYEVLGVSRRATQRDIRQAYYSLAVLYHPDKNAEGSEVFKEVCFAYGILSDPEQRALYDSGTLRGELEAKARAYDPSMDPGVELGPEDLRAFVDRLRQSQQANQQVRSDFELRREEEMRRRAEFDARNPSFKAEYEQARRLRQHGRAGRAPGAPTRPETAPDSSKSTLPKLRTSAQMLAELQREEEERLYGNSGMASGDPGGSKLSRGDGASMRLQMMTRYRATHSEAISDNNLSNSHRGSSPAATLRSHQLQSTSLPFVKSHCKTPQYSETVGETMQAYANYDYRAFLEGVAKTLGRWRRLSWRTPWACTTQTTDVFHLTDFFFSPRRIKRGWVRCGWGLCWPLFHHVAIFRFRPLRW</sequence>
<keyword evidence="5" id="KW-1185">Reference proteome</keyword>
<organism evidence="4 5">
    <name type="scientific">Porcisia hertigi</name>
    <dbReference type="NCBI Taxonomy" id="2761500"/>
    <lineage>
        <taxon>Eukaryota</taxon>
        <taxon>Discoba</taxon>
        <taxon>Euglenozoa</taxon>
        <taxon>Kinetoplastea</taxon>
        <taxon>Metakinetoplastina</taxon>
        <taxon>Trypanosomatida</taxon>
        <taxon>Trypanosomatidae</taxon>
        <taxon>Leishmaniinae</taxon>
        <taxon>Porcisia</taxon>
    </lineage>
</organism>
<dbReference type="CDD" id="cd06257">
    <property type="entry name" value="DnaJ"/>
    <property type="match status" value="1"/>
</dbReference>
<dbReference type="OrthoDB" id="10250354at2759"/>
<dbReference type="InterPro" id="IPR036869">
    <property type="entry name" value="J_dom_sf"/>
</dbReference>
<feature type="region of interest" description="Disordered" evidence="2">
    <location>
        <begin position="199"/>
        <end position="223"/>
    </location>
</feature>
<evidence type="ECO:0000313" key="5">
    <source>
        <dbReference type="Proteomes" id="UP000674318"/>
    </source>
</evidence>
<dbReference type="GeneID" id="94288765"/>
<evidence type="ECO:0000256" key="2">
    <source>
        <dbReference type="SAM" id="MobiDB-lite"/>
    </source>
</evidence>
<dbReference type="GO" id="GO:0051787">
    <property type="term" value="F:misfolded protein binding"/>
    <property type="evidence" value="ECO:0007669"/>
    <property type="project" value="TreeGrafter"/>
</dbReference>
<dbReference type="PRINTS" id="PR00625">
    <property type="entry name" value="JDOMAIN"/>
</dbReference>
<comment type="caution">
    <text evidence="4">The sequence shown here is derived from an EMBL/GenBank/DDBJ whole genome shotgun (WGS) entry which is preliminary data.</text>
</comment>
<dbReference type="GO" id="GO:0036503">
    <property type="term" value="P:ERAD pathway"/>
    <property type="evidence" value="ECO:0007669"/>
    <property type="project" value="TreeGrafter"/>
</dbReference>
<dbReference type="Pfam" id="PF00226">
    <property type="entry name" value="DnaJ"/>
    <property type="match status" value="1"/>
</dbReference>
<evidence type="ECO:0000313" key="4">
    <source>
        <dbReference type="EMBL" id="KAG5496362.1"/>
    </source>
</evidence>
<dbReference type="InterPro" id="IPR051948">
    <property type="entry name" value="Hsp70_co-chaperone_J-domain"/>
</dbReference>
<keyword evidence="1" id="KW-0143">Chaperone</keyword>
<feature type="region of interest" description="Disordered" evidence="2">
    <location>
        <begin position="241"/>
        <end position="262"/>
    </location>
</feature>
<evidence type="ECO:0000259" key="3">
    <source>
        <dbReference type="PROSITE" id="PS50076"/>
    </source>
</evidence>
<dbReference type="Gene3D" id="1.10.287.110">
    <property type="entry name" value="DnaJ domain"/>
    <property type="match status" value="1"/>
</dbReference>
<dbReference type="GO" id="GO:0005783">
    <property type="term" value="C:endoplasmic reticulum"/>
    <property type="evidence" value="ECO:0007669"/>
    <property type="project" value="TreeGrafter"/>
</dbReference>
<dbReference type="Proteomes" id="UP000674318">
    <property type="component" value="Chromosome 32"/>
</dbReference>
<reference evidence="4 5" key="1">
    <citation type="submission" date="2021-02" db="EMBL/GenBank/DDBJ databases">
        <title>Porcisia hertigi Genome sequencing and assembly.</title>
        <authorList>
            <person name="Almutairi H."/>
            <person name="Gatherer D."/>
        </authorList>
    </citation>
    <scope>NUCLEOTIDE SEQUENCE [LARGE SCALE GENOMIC DNA]</scope>
    <source>
        <strain evidence="4 5">C119</strain>
    </source>
</reference>
<dbReference type="KEGG" id="phet:94288765"/>
<dbReference type="AlphaFoldDB" id="A0A836H9X8"/>
<gene>
    <name evidence="4" type="ORF">JKF63_02664</name>
</gene>
<dbReference type="SMART" id="SM00271">
    <property type="entry name" value="DnaJ"/>
    <property type="match status" value="1"/>
</dbReference>
<dbReference type="SUPFAM" id="SSF46565">
    <property type="entry name" value="Chaperone J-domain"/>
    <property type="match status" value="1"/>
</dbReference>
<dbReference type="PROSITE" id="PS50076">
    <property type="entry name" value="DNAJ_2"/>
    <property type="match status" value="1"/>
</dbReference>
<feature type="region of interest" description="Disordered" evidence="2">
    <location>
        <begin position="133"/>
        <end position="184"/>
    </location>
</feature>
<dbReference type="PANTHER" id="PTHR44360">
    <property type="entry name" value="DNAJ HOMOLOG SUBFAMILY B MEMBER 9"/>
    <property type="match status" value="1"/>
</dbReference>
<dbReference type="RefSeq" id="XP_067754845.1">
    <property type="nucleotide sequence ID" value="XM_067898688.1"/>
</dbReference>
<dbReference type="InterPro" id="IPR001623">
    <property type="entry name" value="DnaJ_domain"/>
</dbReference>
<protein>
    <recommendedName>
        <fullName evidence="3">J domain-containing protein</fullName>
    </recommendedName>
</protein>
<dbReference type="GO" id="GO:0051087">
    <property type="term" value="F:protein-folding chaperone binding"/>
    <property type="evidence" value="ECO:0007669"/>
    <property type="project" value="TreeGrafter"/>
</dbReference>
<name>A0A836H9X8_9TRYP</name>
<accession>A0A836H9X8</accession>
<dbReference type="PANTHER" id="PTHR44360:SF1">
    <property type="entry name" value="DNAJ HOMOLOG SUBFAMILY B MEMBER 9"/>
    <property type="match status" value="1"/>
</dbReference>